<feature type="region of interest" description="Disordered" evidence="1">
    <location>
        <begin position="1"/>
        <end position="103"/>
    </location>
</feature>
<evidence type="ECO:0000313" key="4">
    <source>
        <dbReference type="Proteomes" id="UP000238801"/>
    </source>
</evidence>
<dbReference type="PANTHER" id="PTHR34989">
    <property type="entry name" value="PROTEIN HDED"/>
    <property type="match status" value="1"/>
</dbReference>
<dbReference type="RefSeq" id="WP_106160565.1">
    <property type="nucleotide sequence ID" value="NZ_PVTT01000002.1"/>
</dbReference>
<keyword evidence="2" id="KW-1133">Transmembrane helix</keyword>
<evidence type="ECO:0000256" key="2">
    <source>
        <dbReference type="SAM" id="Phobius"/>
    </source>
</evidence>
<feature type="compositionally biased region" description="Low complexity" evidence="1">
    <location>
        <begin position="42"/>
        <end position="52"/>
    </location>
</feature>
<dbReference type="Proteomes" id="UP000238801">
    <property type="component" value="Unassembled WGS sequence"/>
</dbReference>
<organism evidence="3 4">
    <name type="scientific">Hasllibacter halocynthiae</name>
    <dbReference type="NCBI Taxonomy" id="595589"/>
    <lineage>
        <taxon>Bacteria</taxon>
        <taxon>Pseudomonadati</taxon>
        <taxon>Pseudomonadota</taxon>
        <taxon>Alphaproteobacteria</taxon>
        <taxon>Rhodobacterales</taxon>
        <taxon>Roseobacteraceae</taxon>
        <taxon>Hasllibacter</taxon>
    </lineage>
</organism>
<feature type="transmembrane region" description="Helical" evidence="2">
    <location>
        <begin position="189"/>
        <end position="209"/>
    </location>
</feature>
<evidence type="ECO:0000313" key="3">
    <source>
        <dbReference type="EMBL" id="PRY92914.1"/>
    </source>
</evidence>
<feature type="transmembrane region" description="Helical" evidence="2">
    <location>
        <begin position="271"/>
        <end position="291"/>
    </location>
</feature>
<evidence type="ECO:0000256" key="1">
    <source>
        <dbReference type="SAM" id="MobiDB-lite"/>
    </source>
</evidence>
<accession>A0A2T0X224</accession>
<reference evidence="3 4" key="1">
    <citation type="submission" date="2018-03" db="EMBL/GenBank/DDBJ databases">
        <title>Genomic Encyclopedia of Archaeal and Bacterial Type Strains, Phase II (KMG-II): from individual species to whole genera.</title>
        <authorList>
            <person name="Goeker M."/>
        </authorList>
    </citation>
    <scope>NUCLEOTIDE SEQUENCE [LARGE SCALE GENOMIC DNA]</scope>
    <source>
        <strain evidence="3 4">DSM 29318</strain>
    </source>
</reference>
<feature type="transmembrane region" description="Helical" evidence="2">
    <location>
        <begin position="303"/>
        <end position="323"/>
    </location>
</feature>
<dbReference type="InterPro" id="IPR005325">
    <property type="entry name" value="DUF308_memb"/>
</dbReference>
<feature type="region of interest" description="Disordered" evidence="1">
    <location>
        <begin position="133"/>
        <end position="156"/>
    </location>
</feature>
<dbReference type="Pfam" id="PF03729">
    <property type="entry name" value="DUF308"/>
    <property type="match status" value="1"/>
</dbReference>
<feature type="compositionally biased region" description="Basic and acidic residues" evidence="1">
    <location>
        <begin position="83"/>
        <end position="103"/>
    </location>
</feature>
<dbReference type="EMBL" id="PVTT01000002">
    <property type="protein sequence ID" value="PRY92914.1"/>
    <property type="molecule type" value="Genomic_DNA"/>
</dbReference>
<name>A0A2T0X224_9RHOB</name>
<dbReference type="AlphaFoldDB" id="A0A2T0X224"/>
<feature type="transmembrane region" description="Helical" evidence="2">
    <location>
        <begin position="329"/>
        <end position="351"/>
    </location>
</feature>
<keyword evidence="2" id="KW-0812">Transmembrane</keyword>
<feature type="transmembrane region" description="Helical" evidence="2">
    <location>
        <begin position="215"/>
        <end position="236"/>
    </location>
</feature>
<dbReference type="InterPro" id="IPR052712">
    <property type="entry name" value="Acid_resist_chaperone_HdeD"/>
</dbReference>
<gene>
    <name evidence="3" type="ORF">BCF33_1777</name>
</gene>
<keyword evidence="2" id="KW-0472">Membrane</keyword>
<feature type="transmembrane region" description="Helical" evidence="2">
    <location>
        <begin position="243"/>
        <end position="265"/>
    </location>
</feature>
<dbReference type="GO" id="GO:0005886">
    <property type="term" value="C:plasma membrane"/>
    <property type="evidence" value="ECO:0007669"/>
    <property type="project" value="TreeGrafter"/>
</dbReference>
<protein>
    <submittedName>
        <fullName evidence="3">Uncharacterized membrane protein HdeD (DUF308 family)</fullName>
    </submittedName>
</protein>
<dbReference type="PANTHER" id="PTHR34989:SF1">
    <property type="entry name" value="PROTEIN HDED"/>
    <property type="match status" value="1"/>
</dbReference>
<comment type="caution">
    <text evidence="3">The sequence shown here is derived from an EMBL/GenBank/DDBJ whole genome shotgun (WGS) entry which is preliminary data.</text>
</comment>
<sequence>MSDRDKPTNLPPRRPGEDVEPGPPVGAAEGGAMPAGGGGGVVAPAGSGPATGRKAPAGEGDVEPTADEAAPGVAGPGGGAPARDGEGRPVTDADGPLRDAGGDRRIAPAEEAHDAGPSHAEMARVEARTPAAAIPAVNRAEGTRPDVDPAPGADPYADPYVATGTAVPGGAGGGAGFANPYGRAADAPVWPLWVMGGVALVAGLVALFMPFVATLAATTLAAAMLLVSGIAGLVGAFRMNDGWAIVAGVIVSILSVVGAVLMLFIPLAGFLAVTTVIIAFFAASGATKLWYGIRNGEGMPGRGWMIASGAISLVLALLLLLQLPVAALWLPGLLLAVDLAMYGATMLAVAWQLSRLKDAAA</sequence>
<proteinExistence type="predicted"/>
<keyword evidence="4" id="KW-1185">Reference proteome</keyword>